<feature type="transmembrane region" description="Helical" evidence="7">
    <location>
        <begin position="21"/>
        <end position="38"/>
    </location>
</feature>
<organism evidence="9 10">
    <name type="scientific">Anaerolinea thermophila</name>
    <dbReference type="NCBI Taxonomy" id="167964"/>
    <lineage>
        <taxon>Bacteria</taxon>
        <taxon>Bacillati</taxon>
        <taxon>Chloroflexota</taxon>
        <taxon>Anaerolineae</taxon>
        <taxon>Anaerolineales</taxon>
        <taxon>Anaerolineaceae</taxon>
        <taxon>Anaerolinea</taxon>
    </lineage>
</organism>
<evidence type="ECO:0000313" key="10">
    <source>
        <dbReference type="Proteomes" id="UP000064249"/>
    </source>
</evidence>
<keyword evidence="7" id="KW-0472">Membrane</keyword>
<dbReference type="InterPro" id="IPR038063">
    <property type="entry name" value="Transpep_catalytic_dom"/>
</dbReference>
<dbReference type="GO" id="GO:0008360">
    <property type="term" value="P:regulation of cell shape"/>
    <property type="evidence" value="ECO:0007669"/>
    <property type="project" value="UniProtKB-UniRule"/>
</dbReference>
<dbReference type="PROSITE" id="PS52029">
    <property type="entry name" value="LD_TPASE"/>
    <property type="match status" value="1"/>
</dbReference>
<reference evidence="9 10" key="1">
    <citation type="journal article" date="2015" name="MBio">
        <title>Genome-Resolved Metagenomic Analysis Reveals Roles for Candidate Phyla and Other Microbial Community Members in Biogeochemical Transformations in Oil Reservoirs.</title>
        <authorList>
            <person name="Hu P."/>
            <person name="Tom L."/>
            <person name="Singh A."/>
            <person name="Thomas B.C."/>
            <person name="Baker B.J."/>
            <person name="Piceno Y.M."/>
            <person name="Andersen G.L."/>
            <person name="Banfield J.F."/>
        </authorList>
    </citation>
    <scope>NUCLEOTIDE SEQUENCE [LARGE SCALE GENOMIC DNA]</scope>
    <source>
        <strain evidence="9">46_16</strain>
    </source>
</reference>
<dbReference type="GO" id="GO:0018104">
    <property type="term" value="P:peptidoglycan-protein cross-linking"/>
    <property type="evidence" value="ECO:0007669"/>
    <property type="project" value="TreeGrafter"/>
</dbReference>
<evidence type="ECO:0000313" key="9">
    <source>
        <dbReference type="EMBL" id="KUK46241.1"/>
    </source>
</evidence>
<dbReference type="InterPro" id="IPR050979">
    <property type="entry name" value="LD-transpeptidase"/>
</dbReference>
<feature type="active site" description="Nucleophile" evidence="6">
    <location>
        <position position="320"/>
    </location>
</feature>
<keyword evidence="2" id="KW-0808">Transferase</keyword>
<gene>
    <name evidence="9" type="ORF">XD73_0881</name>
</gene>
<dbReference type="GO" id="GO:0016740">
    <property type="term" value="F:transferase activity"/>
    <property type="evidence" value="ECO:0007669"/>
    <property type="project" value="UniProtKB-KW"/>
</dbReference>
<evidence type="ECO:0000256" key="4">
    <source>
        <dbReference type="ARBA" id="ARBA00022984"/>
    </source>
</evidence>
<dbReference type="SUPFAM" id="SSF141523">
    <property type="entry name" value="L,D-transpeptidase catalytic domain-like"/>
    <property type="match status" value="1"/>
</dbReference>
<dbReference type="PROSITE" id="PS51318">
    <property type="entry name" value="TAT"/>
    <property type="match status" value="1"/>
</dbReference>
<accession>A0A117LGQ6</accession>
<evidence type="ECO:0000256" key="7">
    <source>
        <dbReference type="SAM" id="Phobius"/>
    </source>
</evidence>
<evidence type="ECO:0000256" key="3">
    <source>
        <dbReference type="ARBA" id="ARBA00022960"/>
    </source>
</evidence>
<dbReference type="InterPro" id="IPR006311">
    <property type="entry name" value="TAT_signal"/>
</dbReference>
<dbReference type="PANTHER" id="PTHR30582:SF2">
    <property type="entry name" value="L,D-TRANSPEPTIDASE YCIB-RELATED"/>
    <property type="match status" value="1"/>
</dbReference>
<keyword evidence="7" id="KW-1133">Transmembrane helix</keyword>
<dbReference type="UniPathway" id="UPA00219"/>
<dbReference type="AlphaFoldDB" id="A0A117LGQ6"/>
<evidence type="ECO:0000256" key="2">
    <source>
        <dbReference type="ARBA" id="ARBA00022679"/>
    </source>
</evidence>
<evidence type="ECO:0000256" key="6">
    <source>
        <dbReference type="PROSITE-ProRule" id="PRU01373"/>
    </source>
</evidence>
<evidence type="ECO:0000259" key="8">
    <source>
        <dbReference type="PROSITE" id="PS52029"/>
    </source>
</evidence>
<dbReference type="GO" id="GO:0071555">
    <property type="term" value="P:cell wall organization"/>
    <property type="evidence" value="ECO:0007669"/>
    <property type="project" value="UniProtKB-UniRule"/>
</dbReference>
<dbReference type="Proteomes" id="UP000064249">
    <property type="component" value="Unassembled WGS sequence"/>
</dbReference>
<protein>
    <recommendedName>
        <fullName evidence="8">L,D-TPase catalytic domain-containing protein</fullName>
    </recommendedName>
</protein>
<dbReference type="GO" id="GO:0005576">
    <property type="term" value="C:extracellular region"/>
    <property type="evidence" value="ECO:0007669"/>
    <property type="project" value="TreeGrafter"/>
</dbReference>
<feature type="domain" description="L,D-TPase catalytic" evidence="8">
    <location>
        <begin position="220"/>
        <end position="357"/>
    </location>
</feature>
<proteinExistence type="predicted"/>
<dbReference type="Pfam" id="PF03734">
    <property type="entry name" value="YkuD"/>
    <property type="match status" value="1"/>
</dbReference>
<comment type="pathway">
    <text evidence="1 6">Cell wall biogenesis; peptidoglycan biosynthesis.</text>
</comment>
<dbReference type="InterPro" id="IPR005490">
    <property type="entry name" value="LD_TPept_cat_dom"/>
</dbReference>
<evidence type="ECO:0000256" key="1">
    <source>
        <dbReference type="ARBA" id="ARBA00004752"/>
    </source>
</evidence>
<name>A0A117LGQ6_9CHLR</name>
<keyword evidence="3 6" id="KW-0133">Cell shape</keyword>
<keyword evidence="4 6" id="KW-0573">Peptidoglycan synthesis</keyword>
<keyword evidence="5 6" id="KW-0961">Cell wall biogenesis/degradation</keyword>
<sequence>MSTNKESQFKFLQKQFSRRDFLRSCLMGMAGLTFPIRFAENSLAKRITGTGDHLLGRVTRNGHLLHKEPDEDSKPIVALSLDELLTITGVTISETDSSPNRVWYEIEGKGFAHSRYIQPVRNVVNKTNTVIPGDGCLGEITVPFVDAFRQMDKNSQLVYRLYYASTYWVEAREIDRLGNVWYKLLDDRHYNYFYVPAVSLRLVPSSELLPISPDVPWEEKRIEVDLAAQVMKAYEGDKVVFMSRISSGRHSREGGFLTPKGFYRTTRKRPCRHMAYPSDNEYIGYDLPGVPWVSYFTSNGVAFHGTYWHNDFGVPHSHGCINLTPEAAKWVYRWTTPAVPPKDYIYSDDKGTRVIIR</sequence>
<comment type="caution">
    <text evidence="9">The sequence shown here is derived from an EMBL/GenBank/DDBJ whole genome shotgun (WGS) entry which is preliminary data.</text>
</comment>
<dbReference type="Gene3D" id="2.40.440.10">
    <property type="entry name" value="L,D-transpeptidase catalytic domain-like"/>
    <property type="match status" value="1"/>
</dbReference>
<dbReference type="CDD" id="cd16913">
    <property type="entry name" value="YkuD_like"/>
    <property type="match status" value="1"/>
</dbReference>
<dbReference type="PANTHER" id="PTHR30582">
    <property type="entry name" value="L,D-TRANSPEPTIDASE"/>
    <property type="match status" value="1"/>
</dbReference>
<dbReference type="EMBL" id="LGFU01000050">
    <property type="protein sequence ID" value="KUK46241.1"/>
    <property type="molecule type" value="Genomic_DNA"/>
</dbReference>
<dbReference type="GO" id="GO:0071972">
    <property type="term" value="F:peptidoglycan L,D-transpeptidase activity"/>
    <property type="evidence" value="ECO:0007669"/>
    <property type="project" value="TreeGrafter"/>
</dbReference>
<evidence type="ECO:0000256" key="5">
    <source>
        <dbReference type="ARBA" id="ARBA00023316"/>
    </source>
</evidence>
<keyword evidence="7" id="KW-0812">Transmembrane</keyword>
<feature type="active site" description="Proton donor/acceptor" evidence="6">
    <location>
        <position position="304"/>
    </location>
</feature>